<gene>
    <name evidence="9 12" type="primary">lspA</name>
    <name evidence="12" type="ORF">ACFO4N_00870</name>
</gene>
<comment type="similarity">
    <text evidence="1 9 11">Belongs to the peptidase A8 family.</text>
</comment>
<name>A0ABV9GKT8_9BACL</name>
<feature type="transmembrane region" description="Helical" evidence="9">
    <location>
        <begin position="121"/>
        <end position="145"/>
    </location>
</feature>
<evidence type="ECO:0000256" key="10">
    <source>
        <dbReference type="RuleBase" id="RU000594"/>
    </source>
</evidence>
<comment type="function">
    <text evidence="9 10">This protein specifically catalyzes the removal of signal peptides from prolipoproteins.</text>
</comment>
<keyword evidence="6 9" id="KW-0378">Hydrolase</keyword>
<keyword evidence="5 9" id="KW-0064">Aspartyl protease</keyword>
<keyword evidence="4 9" id="KW-0812">Transmembrane</keyword>
<dbReference type="PROSITE" id="PS00855">
    <property type="entry name" value="SPASE_II"/>
    <property type="match status" value="1"/>
</dbReference>
<protein>
    <recommendedName>
        <fullName evidence="9">Lipoprotein signal peptidase</fullName>
        <ecNumber evidence="9">3.4.23.36</ecNumber>
    </recommendedName>
    <alternativeName>
        <fullName evidence="9">Prolipoprotein signal peptidase</fullName>
    </alternativeName>
    <alternativeName>
        <fullName evidence="9">Signal peptidase II</fullName>
        <shortName evidence="9">SPase II</shortName>
    </alternativeName>
</protein>
<dbReference type="RefSeq" id="WP_376844330.1">
    <property type="nucleotide sequence ID" value="NZ_JBHSFW010000001.1"/>
</dbReference>
<dbReference type="Proteomes" id="UP001596022">
    <property type="component" value="Unassembled WGS sequence"/>
</dbReference>
<evidence type="ECO:0000256" key="7">
    <source>
        <dbReference type="ARBA" id="ARBA00022989"/>
    </source>
</evidence>
<feature type="active site" evidence="9">
    <location>
        <position position="111"/>
    </location>
</feature>
<keyword evidence="13" id="KW-1185">Reference proteome</keyword>
<evidence type="ECO:0000256" key="2">
    <source>
        <dbReference type="ARBA" id="ARBA00022475"/>
    </source>
</evidence>
<feature type="transmembrane region" description="Helical" evidence="9">
    <location>
        <begin position="57"/>
        <end position="75"/>
    </location>
</feature>
<evidence type="ECO:0000256" key="3">
    <source>
        <dbReference type="ARBA" id="ARBA00022670"/>
    </source>
</evidence>
<reference evidence="13" key="1">
    <citation type="journal article" date="2019" name="Int. J. Syst. Evol. Microbiol.">
        <title>The Global Catalogue of Microorganisms (GCM) 10K type strain sequencing project: providing services to taxonomists for standard genome sequencing and annotation.</title>
        <authorList>
            <consortium name="The Broad Institute Genomics Platform"/>
            <consortium name="The Broad Institute Genome Sequencing Center for Infectious Disease"/>
            <person name="Wu L."/>
            <person name="Ma J."/>
        </authorList>
    </citation>
    <scope>NUCLEOTIDE SEQUENCE [LARGE SCALE GENOMIC DNA]</scope>
    <source>
        <strain evidence="13">CGMCC 1.16306</strain>
    </source>
</reference>
<evidence type="ECO:0000256" key="11">
    <source>
        <dbReference type="RuleBase" id="RU004181"/>
    </source>
</evidence>
<evidence type="ECO:0000256" key="8">
    <source>
        <dbReference type="ARBA" id="ARBA00023136"/>
    </source>
</evidence>
<dbReference type="InterPro" id="IPR001872">
    <property type="entry name" value="Peptidase_A8"/>
</dbReference>
<comment type="caution">
    <text evidence="9">Lacks conserved residue(s) required for the propagation of feature annotation.</text>
</comment>
<dbReference type="NCBIfam" id="TIGR00077">
    <property type="entry name" value="lspA"/>
    <property type="match status" value="1"/>
</dbReference>
<accession>A0ABV9GKT8</accession>
<evidence type="ECO:0000256" key="4">
    <source>
        <dbReference type="ARBA" id="ARBA00022692"/>
    </source>
</evidence>
<feature type="active site" evidence="9">
    <location>
        <position position="129"/>
    </location>
</feature>
<evidence type="ECO:0000313" key="12">
    <source>
        <dbReference type="EMBL" id="MFC4617275.1"/>
    </source>
</evidence>
<evidence type="ECO:0000256" key="9">
    <source>
        <dbReference type="HAMAP-Rule" id="MF_00161"/>
    </source>
</evidence>
<keyword evidence="2 9" id="KW-1003">Cell membrane</keyword>
<dbReference type="PANTHER" id="PTHR33695">
    <property type="entry name" value="LIPOPROTEIN SIGNAL PEPTIDASE"/>
    <property type="match status" value="1"/>
</dbReference>
<dbReference type="PANTHER" id="PTHR33695:SF1">
    <property type="entry name" value="LIPOPROTEIN SIGNAL PEPTIDASE"/>
    <property type="match status" value="1"/>
</dbReference>
<keyword evidence="8 9" id="KW-0472">Membrane</keyword>
<dbReference type="PRINTS" id="PR00781">
    <property type="entry name" value="LIPOSIGPTASE"/>
</dbReference>
<feature type="transmembrane region" description="Helical" evidence="9">
    <location>
        <begin position="84"/>
        <end position="101"/>
    </location>
</feature>
<proteinExistence type="inferred from homology"/>
<comment type="pathway">
    <text evidence="9">Protein modification; lipoprotein biosynthesis (signal peptide cleavage).</text>
</comment>
<evidence type="ECO:0000313" key="13">
    <source>
        <dbReference type="Proteomes" id="UP001596022"/>
    </source>
</evidence>
<evidence type="ECO:0000256" key="5">
    <source>
        <dbReference type="ARBA" id="ARBA00022750"/>
    </source>
</evidence>
<comment type="caution">
    <text evidence="12">The sequence shown here is derived from an EMBL/GenBank/DDBJ whole genome shotgun (WGS) entry which is preliminary data.</text>
</comment>
<comment type="catalytic activity">
    <reaction evidence="9 10">
        <text>Release of signal peptides from bacterial membrane prolipoproteins. Hydrolyzes -Xaa-Yaa-Zaa-|-(S,diacylglyceryl)Cys-, in which Xaa is hydrophobic (preferably Leu), and Yaa (Ala or Ser) and Zaa (Gly or Ala) have small, neutral side chains.</text>
        <dbReference type="EC" id="3.4.23.36"/>
    </reaction>
</comment>
<dbReference type="Pfam" id="PF01252">
    <property type="entry name" value="Peptidase_A8"/>
    <property type="match status" value="1"/>
</dbReference>
<evidence type="ECO:0000256" key="6">
    <source>
        <dbReference type="ARBA" id="ARBA00022801"/>
    </source>
</evidence>
<dbReference type="HAMAP" id="MF_00161">
    <property type="entry name" value="LspA"/>
    <property type="match status" value="1"/>
</dbReference>
<evidence type="ECO:0000256" key="1">
    <source>
        <dbReference type="ARBA" id="ARBA00006139"/>
    </source>
</evidence>
<organism evidence="12 13">
    <name type="scientific">Camelliibacillus cellulosilyticus</name>
    <dbReference type="NCBI Taxonomy" id="2174486"/>
    <lineage>
        <taxon>Bacteria</taxon>
        <taxon>Bacillati</taxon>
        <taxon>Bacillota</taxon>
        <taxon>Bacilli</taxon>
        <taxon>Bacillales</taxon>
        <taxon>Sporolactobacillaceae</taxon>
        <taxon>Camelliibacillus</taxon>
    </lineage>
</organism>
<keyword evidence="3 9" id="KW-0645">Protease</keyword>
<keyword evidence="7 9" id="KW-1133">Transmembrane helix</keyword>
<dbReference type="EC" id="3.4.23.36" evidence="9"/>
<dbReference type="GO" id="GO:0004190">
    <property type="term" value="F:aspartic-type endopeptidase activity"/>
    <property type="evidence" value="ECO:0007669"/>
    <property type="project" value="UniProtKB-EC"/>
</dbReference>
<dbReference type="EMBL" id="JBHSFW010000001">
    <property type="protein sequence ID" value="MFC4617275.1"/>
    <property type="molecule type" value="Genomic_DNA"/>
</dbReference>
<sequence length="169" mass="18622">MIYYVLAIVILGLDQMSKWVIYTTMSVGESIEMIPGFLYITSIRNTGAAWNILNGQMWFFFIVSVVVLVIVIYYMQKVGRKKPLLGIALGLIIGGTLGNFIDRLVRGEVIDFIHVYLGSYSYPVFNLADSSLVVGVILILIYSLLDAKKEKKHGNDGNHHASGGSGGTD</sequence>
<comment type="subcellular location">
    <subcellularLocation>
        <location evidence="9">Cell membrane</location>
        <topology evidence="9">Multi-pass membrane protein</topology>
    </subcellularLocation>
</comment>